<gene>
    <name evidence="3" type="ORF">RXV79_09095</name>
</gene>
<dbReference type="Proteomes" id="UP001303946">
    <property type="component" value="Chromosome"/>
</dbReference>
<keyword evidence="4" id="KW-1185">Reference proteome</keyword>
<comment type="similarity">
    <text evidence="1">Belongs to the short-chain dehydrogenases/reductases (SDR) family.</text>
</comment>
<dbReference type="EC" id="1.1.1.47" evidence="3"/>
<reference evidence="3 4" key="1">
    <citation type="submission" date="2023-10" db="EMBL/GenBank/DDBJ databases">
        <title>Bacteria for the degradation of biodegradable plastic PBAT(Polybutylene adipate terephthalate).</title>
        <authorList>
            <person name="Weon H.-Y."/>
            <person name="Yeon J."/>
        </authorList>
    </citation>
    <scope>NUCLEOTIDE SEQUENCE [LARGE SCALE GENOMIC DNA]</scope>
    <source>
        <strain evidence="3 4">SBD 7-3</strain>
    </source>
</reference>
<dbReference type="PRINTS" id="PR00080">
    <property type="entry name" value="SDRFAMILY"/>
</dbReference>
<dbReference type="Gene3D" id="3.40.50.720">
    <property type="entry name" value="NAD(P)-binding Rossmann-like Domain"/>
    <property type="match status" value="1"/>
</dbReference>
<sequence length="257" mass="26751">MTTLTGKVALVTGASSGLGEATALHFAQEGAKVVVVARRVDQGTRVVQRIEAAGGEALFVQADVSRAGDAERMVAATLERFGRLDCAVNNAGIAGPRFTPIADVTEAQWDEVMGVNLKGVWLCMKHEIPALLASGGGAIVNVASIYGLKPSDIGHASYSTSKFGVVGLTQSAASDYGQMGLRINAIAPGFTRSEMVDPERPGAAERYRALTARHSGMNRLGRAEEPANAIVWLCSEAASYVNGAVLAVDGGGATRMY</sequence>
<keyword evidence="2 3" id="KW-0560">Oxidoreductase</keyword>
<dbReference type="CDD" id="cd05233">
    <property type="entry name" value="SDR_c"/>
    <property type="match status" value="1"/>
</dbReference>
<dbReference type="EMBL" id="CP136336">
    <property type="protein sequence ID" value="WOB10206.1"/>
    <property type="molecule type" value="Genomic_DNA"/>
</dbReference>
<dbReference type="RefSeq" id="WP_316703113.1">
    <property type="nucleotide sequence ID" value="NZ_CP136336.1"/>
</dbReference>
<evidence type="ECO:0000313" key="4">
    <source>
        <dbReference type="Proteomes" id="UP001303946"/>
    </source>
</evidence>
<dbReference type="InterPro" id="IPR002347">
    <property type="entry name" value="SDR_fam"/>
</dbReference>
<dbReference type="PROSITE" id="PS00061">
    <property type="entry name" value="ADH_SHORT"/>
    <property type="match status" value="1"/>
</dbReference>
<organism evidence="3 4">
    <name type="scientific">Piscinibacter gummiphilus</name>
    <dbReference type="NCBI Taxonomy" id="946333"/>
    <lineage>
        <taxon>Bacteria</taxon>
        <taxon>Pseudomonadati</taxon>
        <taxon>Pseudomonadota</taxon>
        <taxon>Betaproteobacteria</taxon>
        <taxon>Burkholderiales</taxon>
        <taxon>Sphaerotilaceae</taxon>
        <taxon>Piscinibacter</taxon>
    </lineage>
</organism>
<accession>A0ABZ0D0E1</accession>
<dbReference type="Pfam" id="PF13561">
    <property type="entry name" value="adh_short_C2"/>
    <property type="match status" value="1"/>
</dbReference>
<dbReference type="InterPro" id="IPR036291">
    <property type="entry name" value="NAD(P)-bd_dom_sf"/>
</dbReference>
<dbReference type="PANTHER" id="PTHR24321:SF8">
    <property type="entry name" value="ESTRADIOL 17-BETA-DEHYDROGENASE 8-RELATED"/>
    <property type="match status" value="1"/>
</dbReference>
<dbReference type="SUPFAM" id="SSF51735">
    <property type="entry name" value="NAD(P)-binding Rossmann-fold domains"/>
    <property type="match status" value="1"/>
</dbReference>
<proteinExistence type="inferred from homology"/>
<name>A0ABZ0D0E1_9BURK</name>
<protein>
    <submittedName>
        <fullName evidence="3">Glucose 1-dehydrogenase</fullName>
        <ecNumber evidence="3">1.1.1.47</ecNumber>
    </submittedName>
</protein>
<dbReference type="NCBIfam" id="NF005559">
    <property type="entry name" value="PRK07231.1"/>
    <property type="match status" value="1"/>
</dbReference>
<dbReference type="InterPro" id="IPR020904">
    <property type="entry name" value="Sc_DH/Rdtase_CS"/>
</dbReference>
<evidence type="ECO:0000313" key="3">
    <source>
        <dbReference type="EMBL" id="WOB10206.1"/>
    </source>
</evidence>
<evidence type="ECO:0000256" key="2">
    <source>
        <dbReference type="ARBA" id="ARBA00023002"/>
    </source>
</evidence>
<dbReference type="PRINTS" id="PR00081">
    <property type="entry name" value="GDHRDH"/>
</dbReference>
<dbReference type="PANTHER" id="PTHR24321">
    <property type="entry name" value="DEHYDROGENASES, SHORT CHAIN"/>
    <property type="match status" value="1"/>
</dbReference>
<evidence type="ECO:0000256" key="1">
    <source>
        <dbReference type="ARBA" id="ARBA00006484"/>
    </source>
</evidence>
<dbReference type="GO" id="GO:0047936">
    <property type="term" value="F:glucose 1-dehydrogenase [NAD(P)+] activity"/>
    <property type="evidence" value="ECO:0007669"/>
    <property type="project" value="UniProtKB-EC"/>
</dbReference>